<dbReference type="AlphaFoldDB" id="A0A3P8X3E2"/>
<dbReference type="InParanoid" id="A0A3P8X3E2"/>
<feature type="region of interest" description="Disordered" evidence="3">
    <location>
        <begin position="112"/>
        <end position="149"/>
    </location>
</feature>
<dbReference type="PANTHER" id="PTHR12842">
    <property type="entry name" value="FI01459P"/>
    <property type="match status" value="1"/>
</dbReference>
<dbReference type="Proteomes" id="UP000265120">
    <property type="component" value="Chromosome 19"/>
</dbReference>
<evidence type="ECO:0000313" key="4">
    <source>
        <dbReference type="Ensembl" id="ENSCSEP00000032211.1"/>
    </source>
</evidence>
<protein>
    <submittedName>
        <fullName evidence="4">Family with sequence similarity 114 member A2</fullName>
    </submittedName>
</protein>
<dbReference type="GeneTree" id="ENSGT00390000010054"/>
<feature type="region of interest" description="Disordered" evidence="3">
    <location>
        <begin position="478"/>
        <end position="503"/>
    </location>
</feature>
<feature type="compositionally biased region" description="Low complexity" evidence="3">
    <location>
        <begin position="16"/>
        <end position="30"/>
    </location>
</feature>
<keyword evidence="5" id="KW-1185">Reference proteome</keyword>
<feature type="region of interest" description="Disordered" evidence="3">
    <location>
        <begin position="1"/>
        <end position="60"/>
    </location>
</feature>
<reference evidence="4 5" key="1">
    <citation type="journal article" date="2014" name="Nat. Genet.">
        <title>Whole-genome sequence of a flatfish provides insights into ZW sex chromosome evolution and adaptation to a benthic lifestyle.</title>
        <authorList>
            <person name="Chen S."/>
            <person name="Zhang G."/>
            <person name="Shao C."/>
            <person name="Huang Q."/>
            <person name="Liu G."/>
            <person name="Zhang P."/>
            <person name="Song W."/>
            <person name="An N."/>
            <person name="Chalopin D."/>
            <person name="Volff J.N."/>
            <person name="Hong Y."/>
            <person name="Li Q."/>
            <person name="Sha Z."/>
            <person name="Zhou H."/>
            <person name="Xie M."/>
            <person name="Yu Q."/>
            <person name="Liu Y."/>
            <person name="Xiang H."/>
            <person name="Wang N."/>
            <person name="Wu K."/>
            <person name="Yang C."/>
            <person name="Zhou Q."/>
            <person name="Liao X."/>
            <person name="Yang L."/>
            <person name="Hu Q."/>
            <person name="Zhang J."/>
            <person name="Meng L."/>
            <person name="Jin L."/>
            <person name="Tian Y."/>
            <person name="Lian J."/>
            <person name="Yang J."/>
            <person name="Miao G."/>
            <person name="Liu S."/>
            <person name="Liang Z."/>
            <person name="Yan F."/>
            <person name="Li Y."/>
            <person name="Sun B."/>
            <person name="Zhang H."/>
            <person name="Zhang J."/>
            <person name="Zhu Y."/>
            <person name="Du M."/>
            <person name="Zhao Y."/>
            <person name="Schartl M."/>
            <person name="Tang Q."/>
            <person name="Wang J."/>
        </authorList>
    </citation>
    <scope>NUCLEOTIDE SEQUENCE</scope>
</reference>
<feature type="compositionally biased region" description="Basic and acidic residues" evidence="3">
    <location>
        <begin position="493"/>
        <end position="503"/>
    </location>
</feature>
<feature type="compositionally biased region" description="Basic and acidic residues" evidence="3">
    <location>
        <begin position="1"/>
        <end position="12"/>
    </location>
</feature>
<name>A0A3P8X3E2_CYNSE</name>
<organism evidence="4 5">
    <name type="scientific">Cynoglossus semilaevis</name>
    <name type="common">Tongue sole</name>
    <dbReference type="NCBI Taxonomy" id="244447"/>
    <lineage>
        <taxon>Eukaryota</taxon>
        <taxon>Metazoa</taxon>
        <taxon>Chordata</taxon>
        <taxon>Craniata</taxon>
        <taxon>Vertebrata</taxon>
        <taxon>Euteleostomi</taxon>
        <taxon>Actinopterygii</taxon>
        <taxon>Neopterygii</taxon>
        <taxon>Teleostei</taxon>
        <taxon>Neoteleostei</taxon>
        <taxon>Acanthomorphata</taxon>
        <taxon>Carangaria</taxon>
        <taxon>Pleuronectiformes</taxon>
        <taxon>Pleuronectoidei</taxon>
        <taxon>Cynoglossidae</taxon>
        <taxon>Cynoglossinae</taxon>
        <taxon>Cynoglossus</taxon>
    </lineage>
</organism>
<evidence type="ECO:0000313" key="5">
    <source>
        <dbReference type="Proteomes" id="UP000265120"/>
    </source>
</evidence>
<sequence length="503" mass="54603">MSDSRVSQRPEEDAVPADAASSPDVSTDVAPTRKARRRPEVQTMAPEKEEGSKREEEGSKVVTRLKLTTVSTEAQSGWGYWGSWGKSLLSTATATVATVGQGLGQVMERAESTLGIPSPTELSAQMEEEEKQRGEKTSVSKSDTDSSLGGAMGMLSSLSSVVQSTGKTVISGGLDALEFIGKKTMDVIAEGDPGFRKTKGLMNRNATLSQVLREAKEREELQTEETESADSDRKLVAHYGVLFDEFQGLSHLEALEILSRESESKVKSVLTTLSGDQLQQLKRELQTIKEPFSLVEFDEEEVDEDKGGDGAGCEEELTRVLDGLGVPAAADHLITVRACKDASAQISHMTSEHVDRGEEEVEEEQEEEIHAAAIRTLAELTARSIQLFHKLAEKILSSSCEADAAVLSRLTLVLCKQVSLLSKKFTSCLTSAGTNDRGDVLNPMITNVFLEASNSASYIQDAFVLLLPVLEVSHIQRRSSEQQGTEPIQSEEPLNRETDVGLK</sequence>
<dbReference type="Pfam" id="PF05334">
    <property type="entry name" value="DUF719"/>
    <property type="match status" value="1"/>
</dbReference>
<feature type="compositionally biased region" description="Basic and acidic residues" evidence="3">
    <location>
        <begin position="130"/>
        <end position="144"/>
    </location>
</feature>
<evidence type="ECO:0000256" key="2">
    <source>
        <dbReference type="ARBA" id="ARBA00022553"/>
    </source>
</evidence>
<dbReference type="Ensembl" id="ENSCSET00000032631.1">
    <property type="protein sequence ID" value="ENSCSEP00000032211.1"/>
    <property type="gene ID" value="ENSCSEG00000020670.1"/>
</dbReference>
<reference evidence="4" key="2">
    <citation type="submission" date="2025-08" db="UniProtKB">
        <authorList>
            <consortium name="Ensembl"/>
        </authorList>
    </citation>
    <scope>IDENTIFICATION</scope>
</reference>
<evidence type="ECO:0000256" key="1">
    <source>
        <dbReference type="ARBA" id="ARBA00006903"/>
    </source>
</evidence>
<reference evidence="4" key="3">
    <citation type="submission" date="2025-09" db="UniProtKB">
        <authorList>
            <consortium name="Ensembl"/>
        </authorList>
    </citation>
    <scope>IDENTIFICATION</scope>
</reference>
<keyword evidence="2" id="KW-0597">Phosphoprotein</keyword>
<dbReference type="PANTHER" id="PTHR12842:SF3">
    <property type="entry name" value="PROTEIN FAM114A2"/>
    <property type="match status" value="1"/>
</dbReference>
<comment type="similarity">
    <text evidence="1">Belongs to the FAM114 family.</text>
</comment>
<feature type="compositionally biased region" description="Basic and acidic residues" evidence="3">
    <location>
        <begin position="46"/>
        <end position="59"/>
    </location>
</feature>
<dbReference type="InterPro" id="IPR007998">
    <property type="entry name" value="DUF719"/>
</dbReference>
<accession>A0A3P8X3E2</accession>
<proteinExistence type="inferred from homology"/>
<evidence type="ECO:0000256" key="3">
    <source>
        <dbReference type="SAM" id="MobiDB-lite"/>
    </source>
</evidence>